<name>A0A9P6ABM0_PLEER</name>
<dbReference type="Proteomes" id="UP000807025">
    <property type="component" value="Unassembled WGS sequence"/>
</dbReference>
<dbReference type="EMBL" id="MU154522">
    <property type="protein sequence ID" value="KAF9501824.1"/>
    <property type="molecule type" value="Genomic_DNA"/>
</dbReference>
<evidence type="ECO:0000256" key="1">
    <source>
        <dbReference type="SAM" id="MobiDB-lite"/>
    </source>
</evidence>
<gene>
    <name evidence="2" type="ORF">BDN71DRAFT_1491910</name>
</gene>
<comment type="caution">
    <text evidence="2">The sequence shown here is derived from an EMBL/GenBank/DDBJ whole genome shotgun (WGS) entry which is preliminary data.</text>
</comment>
<protein>
    <submittedName>
        <fullName evidence="2">Uncharacterized protein</fullName>
    </submittedName>
</protein>
<feature type="compositionally biased region" description="Low complexity" evidence="1">
    <location>
        <begin position="714"/>
        <end position="724"/>
    </location>
</feature>
<feature type="region of interest" description="Disordered" evidence="1">
    <location>
        <begin position="953"/>
        <end position="999"/>
    </location>
</feature>
<feature type="region of interest" description="Disordered" evidence="1">
    <location>
        <begin position="881"/>
        <end position="927"/>
    </location>
</feature>
<feature type="compositionally biased region" description="Low complexity" evidence="1">
    <location>
        <begin position="306"/>
        <end position="332"/>
    </location>
</feature>
<evidence type="ECO:0000313" key="3">
    <source>
        <dbReference type="Proteomes" id="UP000807025"/>
    </source>
</evidence>
<feature type="compositionally biased region" description="Acidic residues" evidence="1">
    <location>
        <begin position="898"/>
        <end position="907"/>
    </location>
</feature>
<evidence type="ECO:0000313" key="2">
    <source>
        <dbReference type="EMBL" id="KAF9501824.1"/>
    </source>
</evidence>
<feature type="compositionally biased region" description="Polar residues" evidence="1">
    <location>
        <begin position="672"/>
        <end position="692"/>
    </location>
</feature>
<feature type="compositionally biased region" description="Low complexity" evidence="1">
    <location>
        <begin position="149"/>
        <end position="176"/>
    </location>
</feature>
<feature type="compositionally biased region" description="Basic and acidic residues" evidence="1">
    <location>
        <begin position="742"/>
        <end position="759"/>
    </location>
</feature>
<organism evidence="2 3">
    <name type="scientific">Pleurotus eryngii</name>
    <name type="common">Boletus of the steppes</name>
    <dbReference type="NCBI Taxonomy" id="5323"/>
    <lineage>
        <taxon>Eukaryota</taxon>
        <taxon>Fungi</taxon>
        <taxon>Dikarya</taxon>
        <taxon>Basidiomycota</taxon>
        <taxon>Agaricomycotina</taxon>
        <taxon>Agaricomycetes</taxon>
        <taxon>Agaricomycetidae</taxon>
        <taxon>Agaricales</taxon>
        <taxon>Pleurotineae</taxon>
        <taxon>Pleurotaceae</taxon>
        <taxon>Pleurotus</taxon>
    </lineage>
</organism>
<dbReference type="AlphaFoldDB" id="A0A9P6ABM0"/>
<feature type="compositionally biased region" description="Low complexity" evidence="1">
    <location>
        <begin position="382"/>
        <end position="410"/>
    </location>
</feature>
<feature type="region of interest" description="Disordered" evidence="1">
    <location>
        <begin position="102"/>
        <end position="410"/>
    </location>
</feature>
<proteinExistence type="predicted"/>
<dbReference type="OrthoDB" id="3357439at2759"/>
<feature type="compositionally biased region" description="Low complexity" evidence="1">
    <location>
        <begin position="497"/>
        <end position="507"/>
    </location>
</feature>
<accession>A0A9P6ABM0</accession>
<feature type="compositionally biased region" description="Basic and acidic residues" evidence="1">
    <location>
        <begin position="191"/>
        <end position="202"/>
    </location>
</feature>
<reference evidence="2" key="1">
    <citation type="submission" date="2020-11" db="EMBL/GenBank/DDBJ databases">
        <authorList>
            <consortium name="DOE Joint Genome Institute"/>
            <person name="Ahrendt S."/>
            <person name="Riley R."/>
            <person name="Andreopoulos W."/>
            <person name="Labutti K."/>
            <person name="Pangilinan J."/>
            <person name="Ruiz-Duenas F.J."/>
            <person name="Barrasa J.M."/>
            <person name="Sanchez-Garcia M."/>
            <person name="Camarero S."/>
            <person name="Miyauchi S."/>
            <person name="Serrano A."/>
            <person name="Linde D."/>
            <person name="Babiker R."/>
            <person name="Drula E."/>
            <person name="Ayuso-Fernandez I."/>
            <person name="Pacheco R."/>
            <person name="Padilla G."/>
            <person name="Ferreira P."/>
            <person name="Barriuso J."/>
            <person name="Kellner H."/>
            <person name="Castanera R."/>
            <person name="Alfaro M."/>
            <person name="Ramirez L."/>
            <person name="Pisabarro A.G."/>
            <person name="Kuo A."/>
            <person name="Tritt A."/>
            <person name="Lipzen A."/>
            <person name="He G."/>
            <person name="Yan M."/>
            <person name="Ng V."/>
            <person name="Cullen D."/>
            <person name="Martin F."/>
            <person name="Rosso M.-N."/>
            <person name="Henrissat B."/>
            <person name="Hibbett D."/>
            <person name="Martinez A.T."/>
            <person name="Grigoriev I.V."/>
        </authorList>
    </citation>
    <scope>NUCLEOTIDE SEQUENCE</scope>
    <source>
        <strain evidence="2">ATCC 90797</strain>
    </source>
</reference>
<feature type="compositionally biased region" description="Acidic residues" evidence="1">
    <location>
        <begin position="566"/>
        <end position="586"/>
    </location>
</feature>
<feature type="region of interest" description="Disordered" evidence="1">
    <location>
        <begin position="471"/>
        <end position="816"/>
    </location>
</feature>
<feature type="region of interest" description="Disordered" evidence="1">
    <location>
        <begin position="1"/>
        <end position="23"/>
    </location>
</feature>
<feature type="compositionally biased region" description="Acidic residues" evidence="1">
    <location>
        <begin position="602"/>
        <end position="611"/>
    </location>
</feature>
<feature type="compositionally biased region" description="Basic residues" evidence="1">
    <location>
        <begin position="341"/>
        <end position="351"/>
    </location>
</feature>
<sequence length="999" mass="106572">MASNSMDPGSKKRKRDDDKPRITYFAPGRTFERLFKEESLEETKSVVRRKLGVSENSGILLAQIRDDQAIDLDDDDDFEAFASLAYTTMKMSVRVRVQKLTTQTPPSTEGMPQVAQVQTPAARPEIPPPNPPAATTNTDPLVTNNAPEISTSASISSASTRARKSSVSVASAATAANGVDQPAPKRRKRETAKDGPASDHAKKSVSFAEPAAPASNVGPIPPASAADAVNAAANDLVEQTEVERTPPAPAPKKRGRKKKSDVDAPEAAAPAETEAQGISTFVTNENWIPYVPLEPVGKKTRKPRASTTEVSNTNSTEVPPTVPPASEAAPEAQQEDLSVAPKKKSKRISQKKAKELPAANEAVTDSGGDQALHDTLVSDVGPTTSKPKSSTAAKPVSKAKSKPPAAASAISPAGTKAYYCPICLQAPYHLRFQCPVVRSPSLLEKRVQELKSEPAKAQLLEMLEKLLQQAMGTQRPSTANKFPRAAQHATPSTPAVATSVPSKPSAKSADKPSTKKVPKKKPAQAPSIDITLTSPPKDLDLSNIDPELLLQGPSKRLSITDIPSSDSEDDEDGGAQDLEQDDDDDEVRPPRRRKRGGNEPSSSDEDNDGAMDVDSSPGDVSFRNVDRLGQSVETDMSPDNAMDERASLVPDIRTVSEHVSPADDDSERQLTEAESSQKPSSVGPTQSSSNSKQDAHLDQPSGIEHAADTTVLDTATPKKTTAKPVSKVIQTRADGTPKAAHAMKDRHGQLSPRTAKDILDAAAPVTTPLQPTPPPDLETAARCGKSKGSPKTPAPKQISKAKPTKAKSNGKSKISIDALLSKESSFTTPQSTQEQDLSLAEWETLPVSPSLATDPGFDELEAGDLSYPMITSTPLPLFLPSSSQVPLASQIREISAPESDDEEEEEVEKTVKNHSRQSSRQTSAAYRRLTDIARQPLFTQELVVQPPRFATGRIDKLKLYGSSQQKEEDSSSGSDSDSDKATPSHIPPSKRAGMAKTPR</sequence>
<feature type="compositionally biased region" description="Low complexity" evidence="1">
    <location>
        <begin position="265"/>
        <end position="275"/>
    </location>
</feature>
<keyword evidence="3" id="KW-1185">Reference proteome</keyword>
<feature type="compositionally biased region" description="Low complexity" evidence="1">
    <location>
        <begin position="223"/>
        <end position="235"/>
    </location>
</feature>
<feature type="compositionally biased region" description="Polar residues" evidence="1">
    <location>
        <begin position="276"/>
        <end position="286"/>
    </location>
</feature>